<proteinExistence type="predicted"/>
<keyword evidence="2" id="KW-1185">Reference proteome</keyword>
<evidence type="ECO:0000313" key="1">
    <source>
        <dbReference type="EMBL" id="KIK42716.1"/>
    </source>
</evidence>
<sequence>MAPSKSSVQKVSRDWIIQFVERHNLFNVKDGSVPPDLIATYDGVCDEEHKKMDFVTKFDWAYTMMVENECRSSAIMSTLLVFQTYLMGAWVTSRVRVELGTAPASGHGAWGCSQAMTPTQGSWERSSPARIPRLSREWRERPITDNGVWPPAIQGPKIGLESK</sequence>
<dbReference type="InParanoid" id="A0A0D0ALF3"/>
<dbReference type="Proteomes" id="UP000054485">
    <property type="component" value="Unassembled WGS sequence"/>
</dbReference>
<accession>A0A0D0ALF3</accession>
<organism evidence="1 2">
    <name type="scientific">Suillus luteus UH-Slu-Lm8-n1</name>
    <dbReference type="NCBI Taxonomy" id="930992"/>
    <lineage>
        <taxon>Eukaryota</taxon>
        <taxon>Fungi</taxon>
        <taxon>Dikarya</taxon>
        <taxon>Basidiomycota</taxon>
        <taxon>Agaricomycotina</taxon>
        <taxon>Agaricomycetes</taxon>
        <taxon>Agaricomycetidae</taxon>
        <taxon>Boletales</taxon>
        <taxon>Suillineae</taxon>
        <taxon>Suillaceae</taxon>
        <taxon>Suillus</taxon>
    </lineage>
</organism>
<dbReference type="AlphaFoldDB" id="A0A0D0ALF3"/>
<dbReference type="EMBL" id="KN835231">
    <property type="protein sequence ID" value="KIK42716.1"/>
    <property type="molecule type" value="Genomic_DNA"/>
</dbReference>
<reference evidence="2" key="2">
    <citation type="submission" date="2015-01" db="EMBL/GenBank/DDBJ databases">
        <title>Evolutionary Origins and Diversification of the Mycorrhizal Mutualists.</title>
        <authorList>
            <consortium name="DOE Joint Genome Institute"/>
            <consortium name="Mycorrhizal Genomics Consortium"/>
            <person name="Kohler A."/>
            <person name="Kuo A."/>
            <person name="Nagy L.G."/>
            <person name="Floudas D."/>
            <person name="Copeland A."/>
            <person name="Barry K.W."/>
            <person name="Cichocki N."/>
            <person name="Veneault-Fourrey C."/>
            <person name="LaButti K."/>
            <person name="Lindquist E.A."/>
            <person name="Lipzen A."/>
            <person name="Lundell T."/>
            <person name="Morin E."/>
            <person name="Murat C."/>
            <person name="Riley R."/>
            <person name="Ohm R."/>
            <person name="Sun H."/>
            <person name="Tunlid A."/>
            <person name="Henrissat B."/>
            <person name="Grigoriev I.V."/>
            <person name="Hibbett D.S."/>
            <person name="Martin F."/>
        </authorList>
    </citation>
    <scope>NUCLEOTIDE SEQUENCE [LARGE SCALE GENOMIC DNA]</scope>
    <source>
        <strain evidence="2">UH-Slu-Lm8-n1</strain>
    </source>
</reference>
<reference evidence="1 2" key="1">
    <citation type="submission" date="2014-04" db="EMBL/GenBank/DDBJ databases">
        <authorList>
            <consortium name="DOE Joint Genome Institute"/>
            <person name="Kuo A."/>
            <person name="Ruytinx J."/>
            <person name="Rineau F."/>
            <person name="Colpaert J."/>
            <person name="Kohler A."/>
            <person name="Nagy L.G."/>
            <person name="Floudas D."/>
            <person name="Copeland A."/>
            <person name="Barry K.W."/>
            <person name="Cichocki N."/>
            <person name="Veneault-Fourrey C."/>
            <person name="LaButti K."/>
            <person name="Lindquist E.A."/>
            <person name="Lipzen A."/>
            <person name="Lundell T."/>
            <person name="Morin E."/>
            <person name="Murat C."/>
            <person name="Sun H."/>
            <person name="Tunlid A."/>
            <person name="Henrissat B."/>
            <person name="Grigoriev I.V."/>
            <person name="Hibbett D.S."/>
            <person name="Martin F."/>
            <person name="Nordberg H.P."/>
            <person name="Cantor M.N."/>
            <person name="Hua S.X."/>
        </authorList>
    </citation>
    <scope>NUCLEOTIDE SEQUENCE [LARGE SCALE GENOMIC DNA]</scope>
    <source>
        <strain evidence="1 2">UH-Slu-Lm8-n1</strain>
    </source>
</reference>
<gene>
    <name evidence="1" type="ORF">CY34DRAFT_757044</name>
</gene>
<dbReference type="HOGENOM" id="CLU_1628142_0_0_1"/>
<name>A0A0D0ALF3_9AGAM</name>
<protein>
    <submittedName>
        <fullName evidence="1">Uncharacterized protein</fullName>
    </submittedName>
</protein>
<evidence type="ECO:0000313" key="2">
    <source>
        <dbReference type="Proteomes" id="UP000054485"/>
    </source>
</evidence>